<organism evidence="3 4">
    <name type="scientific">Populus alba x Populus x berolinensis</name>
    <dbReference type="NCBI Taxonomy" id="444605"/>
    <lineage>
        <taxon>Eukaryota</taxon>
        <taxon>Viridiplantae</taxon>
        <taxon>Streptophyta</taxon>
        <taxon>Embryophyta</taxon>
        <taxon>Tracheophyta</taxon>
        <taxon>Spermatophyta</taxon>
        <taxon>Magnoliopsida</taxon>
        <taxon>eudicotyledons</taxon>
        <taxon>Gunneridae</taxon>
        <taxon>Pentapetalae</taxon>
        <taxon>rosids</taxon>
        <taxon>fabids</taxon>
        <taxon>Malpighiales</taxon>
        <taxon>Salicaceae</taxon>
        <taxon>Saliceae</taxon>
        <taxon>Populus</taxon>
    </lineage>
</organism>
<evidence type="ECO:0000313" key="4">
    <source>
        <dbReference type="Proteomes" id="UP001164929"/>
    </source>
</evidence>
<dbReference type="EMBL" id="JAQIZT010000005">
    <property type="protein sequence ID" value="KAJ6998949.1"/>
    <property type="molecule type" value="Genomic_DNA"/>
</dbReference>
<evidence type="ECO:0000313" key="2">
    <source>
        <dbReference type="EMBL" id="KAJ6998927.1"/>
    </source>
</evidence>
<proteinExistence type="predicted"/>
<reference evidence="3" key="1">
    <citation type="journal article" date="2023" name="Mol. Ecol. Resour.">
        <title>Chromosome-level genome assembly of a triploid poplar Populus alba 'Berolinensis'.</title>
        <authorList>
            <person name="Chen S."/>
            <person name="Yu Y."/>
            <person name="Wang X."/>
            <person name="Wang S."/>
            <person name="Zhang T."/>
            <person name="Zhou Y."/>
            <person name="He R."/>
            <person name="Meng N."/>
            <person name="Wang Y."/>
            <person name="Liu W."/>
            <person name="Liu Z."/>
            <person name="Liu J."/>
            <person name="Guo Q."/>
            <person name="Huang H."/>
            <person name="Sederoff R.R."/>
            <person name="Wang G."/>
            <person name="Qu G."/>
            <person name="Chen S."/>
        </authorList>
    </citation>
    <scope>NUCLEOTIDE SEQUENCE</scope>
    <source>
        <strain evidence="3">SC-2020</strain>
    </source>
</reference>
<protein>
    <submittedName>
        <fullName evidence="3">Uncharacterized protein</fullName>
    </submittedName>
</protein>
<dbReference type="Proteomes" id="UP001164929">
    <property type="component" value="Chromosome 5"/>
</dbReference>
<comment type="caution">
    <text evidence="3">The sequence shown here is derived from an EMBL/GenBank/DDBJ whole genome shotgun (WGS) entry which is preliminary data.</text>
</comment>
<dbReference type="AlphaFoldDB" id="A0AAD6QYE5"/>
<keyword evidence="4" id="KW-1185">Reference proteome</keyword>
<feature type="region of interest" description="Disordered" evidence="1">
    <location>
        <begin position="32"/>
        <end position="51"/>
    </location>
</feature>
<dbReference type="EMBL" id="JAQIZT010000005">
    <property type="protein sequence ID" value="KAJ6998927.1"/>
    <property type="molecule type" value="Genomic_DNA"/>
</dbReference>
<gene>
    <name evidence="2" type="ORF">NC653_014930</name>
    <name evidence="3" type="ORF">NC653_014945</name>
</gene>
<evidence type="ECO:0000313" key="3">
    <source>
        <dbReference type="EMBL" id="KAJ6998949.1"/>
    </source>
</evidence>
<accession>A0AAD6QYE5</accession>
<name>A0AAD6QYE5_9ROSI</name>
<evidence type="ECO:0000256" key="1">
    <source>
        <dbReference type="SAM" id="MobiDB-lite"/>
    </source>
</evidence>
<sequence>MASNLNPNMVETRNHQNSYHYHLRADYHQPVSGFQQGYHPRHATTTYYPQRPQYGYGYDPHSYYPAWV</sequence>